<protein>
    <submittedName>
        <fullName evidence="2">Uncharacterized protein</fullName>
    </submittedName>
</protein>
<evidence type="ECO:0000256" key="1">
    <source>
        <dbReference type="SAM" id="MobiDB-lite"/>
    </source>
</evidence>
<dbReference type="OrthoDB" id="4466453at2759"/>
<feature type="compositionally biased region" description="Low complexity" evidence="1">
    <location>
        <begin position="273"/>
        <end position="285"/>
    </location>
</feature>
<feature type="compositionally biased region" description="Polar residues" evidence="1">
    <location>
        <begin position="208"/>
        <end position="218"/>
    </location>
</feature>
<reference evidence="2" key="1">
    <citation type="submission" date="2016-12" db="EMBL/GenBank/DDBJ databases">
        <title>The genomes of Aspergillus section Nigri reveals drivers in fungal speciation.</title>
        <authorList>
            <consortium name="DOE Joint Genome Institute"/>
            <person name="Vesth T.C."/>
            <person name="Nybo J."/>
            <person name="Theobald S."/>
            <person name="Brandl J."/>
            <person name="Frisvad J.C."/>
            <person name="Nielsen K.F."/>
            <person name="Lyhne E.K."/>
            <person name="Kogle M.E."/>
            <person name="Kuo A."/>
            <person name="Riley R."/>
            <person name="Clum A."/>
            <person name="Nolan M."/>
            <person name="Lipzen A."/>
            <person name="Salamov A."/>
            <person name="Henrissat B."/>
            <person name="Wiebenga A."/>
            <person name="De Vries R.P."/>
            <person name="Grigoriev I.V."/>
            <person name="Mortensen U.H."/>
            <person name="Andersen M.R."/>
            <person name="Baker S.E."/>
        </authorList>
    </citation>
    <scope>NUCLEOTIDE SEQUENCE [LARGE SCALE GENOMIC DNA]</scope>
    <source>
        <strain evidence="2">CBS 115656</strain>
    </source>
</reference>
<dbReference type="RefSeq" id="XP_025477893.1">
    <property type="nucleotide sequence ID" value="XM_025629026.1"/>
</dbReference>
<organism evidence="2 3">
    <name type="scientific">Aspergillus neoniger (strain CBS 115656)</name>
    <dbReference type="NCBI Taxonomy" id="1448310"/>
    <lineage>
        <taxon>Eukaryota</taxon>
        <taxon>Fungi</taxon>
        <taxon>Dikarya</taxon>
        <taxon>Ascomycota</taxon>
        <taxon>Pezizomycotina</taxon>
        <taxon>Eurotiomycetes</taxon>
        <taxon>Eurotiomycetidae</taxon>
        <taxon>Eurotiales</taxon>
        <taxon>Aspergillaceae</taxon>
        <taxon>Aspergillus</taxon>
        <taxon>Aspergillus subgen. Circumdati</taxon>
    </lineage>
</organism>
<dbReference type="EMBL" id="KZ821468">
    <property type="protein sequence ID" value="PYH32415.1"/>
    <property type="molecule type" value="Genomic_DNA"/>
</dbReference>
<feature type="compositionally biased region" description="Low complexity" evidence="1">
    <location>
        <begin position="224"/>
        <end position="237"/>
    </location>
</feature>
<evidence type="ECO:0000313" key="2">
    <source>
        <dbReference type="EMBL" id="PYH32415.1"/>
    </source>
</evidence>
<keyword evidence="3" id="KW-1185">Reference proteome</keyword>
<evidence type="ECO:0000313" key="3">
    <source>
        <dbReference type="Proteomes" id="UP000247647"/>
    </source>
</evidence>
<dbReference type="AlphaFoldDB" id="A0A318YDB2"/>
<gene>
    <name evidence="2" type="ORF">BO87DRAFT_460674</name>
</gene>
<dbReference type="GeneID" id="37131482"/>
<proteinExistence type="predicted"/>
<feature type="region of interest" description="Disordered" evidence="1">
    <location>
        <begin position="208"/>
        <end position="285"/>
    </location>
</feature>
<name>A0A318YDB2_ASPNB</name>
<dbReference type="Proteomes" id="UP000247647">
    <property type="component" value="Unassembled WGS sequence"/>
</dbReference>
<sequence>MSSPASGSTKFPFSPLPESVDAYMAEQGMLSVSEQHINDYRRRYEYLHPDEDSPILQRHIQSVHLLLGWDKDNNPVKARPTAVADLKIPEGSITLGSHRRRYTAYKEFYDQMVWNARLGVYNARLFAYHQLATSNFKFQLPADVLPAFNAWKQGDFHTEILKLVPLSRSVPYSPLYEVAVDELATAITQKVEGGEAIARTWKAFATASTTQKNLTPSTPKKKYPNNNVPNPNNQTPPLRVPHHHNIHALPPHPLEPVYPARDDNSRGNASAEQSPLRSLQRQQQQ</sequence>
<accession>A0A318YDB2</accession>